<sequence length="437" mass="48170">MATAHSRADQDIIDSLVRDVQRFHNNIYGADKPPNGPGTSLHFECTSLLPLATQVKLFSRCQVSLGLPGCCPKCSRLRLRRDTEDYAFNRAFRKHDNNFPASLDGPRLDIATAYTTRSHAALLVAPHIACEMRCPCHPTWHISQAALCEPPARSACNHHRVRARAHLVTLYARARAALRFPCSRRRSPPPPPIGPLHQTDVGTPPAPRRPVRALPARPCLQPPPPPPSTAPRRHGPPRLYHTKAARVHTPPGARNARPAAAAYSSATSQLRVAQSVHHTKVVPAARDCRTSGRCIYVARLASTTHARSAPHTTAACVLSPPGTYAWLPRRIAALVQLVWCVVGRTTQRWRARRRCVHGRCSTLQRSYCATMRGAAHPTRVVRTLAARDARPTPLLCPAVLMAAATAAVVSCPYHIYIMFVMSRVSQWNCYNAYIFSS</sequence>
<keyword evidence="2" id="KW-0812">Transmembrane</keyword>
<keyword evidence="2" id="KW-1133">Transmembrane helix</keyword>
<reference evidence="3" key="1">
    <citation type="submission" date="2023-03" db="EMBL/GenBank/DDBJ databases">
        <title>Massive genome expansion in bonnet fungi (Mycena s.s.) driven by repeated elements and novel gene families across ecological guilds.</title>
        <authorList>
            <consortium name="Lawrence Berkeley National Laboratory"/>
            <person name="Harder C.B."/>
            <person name="Miyauchi S."/>
            <person name="Viragh M."/>
            <person name="Kuo A."/>
            <person name="Thoen E."/>
            <person name="Andreopoulos B."/>
            <person name="Lu D."/>
            <person name="Skrede I."/>
            <person name="Drula E."/>
            <person name="Henrissat B."/>
            <person name="Morin E."/>
            <person name="Kohler A."/>
            <person name="Barry K."/>
            <person name="LaButti K."/>
            <person name="Morin E."/>
            <person name="Salamov A."/>
            <person name="Lipzen A."/>
            <person name="Mereny Z."/>
            <person name="Hegedus B."/>
            <person name="Baldrian P."/>
            <person name="Stursova M."/>
            <person name="Weitz H."/>
            <person name="Taylor A."/>
            <person name="Grigoriev I.V."/>
            <person name="Nagy L.G."/>
            <person name="Martin F."/>
            <person name="Kauserud H."/>
        </authorList>
    </citation>
    <scope>NUCLEOTIDE SEQUENCE</scope>
    <source>
        <strain evidence="3">9144</strain>
    </source>
</reference>
<evidence type="ECO:0000313" key="4">
    <source>
        <dbReference type="Proteomes" id="UP001219525"/>
    </source>
</evidence>
<evidence type="ECO:0000313" key="3">
    <source>
        <dbReference type="EMBL" id="KAJ7215572.1"/>
    </source>
</evidence>
<dbReference type="EMBL" id="JARJCW010000017">
    <property type="protein sequence ID" value="KAJ7215572.1"/>
    <property type="molecule type" value="Genomic_DNA"/>
</dbReference>
<organism evidence="3 4">
    <name type="scientific">Mycena pura</name>
    <dbReference type="NCBI Taxonomy" id="153505"/>
    <lineage>
        <taxon>Eukaryota</taxon>
        <taxon>Fungi</taxon>
        <taxon>Dikarya</taxon>
        <taxon>Basidiomycota</taxon>
        <taxon>Agaricomycotina</taxon>
        <taxon>Agaricomycetes</taxon>
        <taxon>Agaricomycetidae</taxon>
        <taxon>Agaricales</taxon>
        <taxon>Marasmiineae</taxon>
        <taxon>Mycenaceae</taxon>
        <taxon>Mycena</taxon>
    </lineage>
</organism>
<proteinExistence type="predicted"/>
<keyword evidence="2" id="KW-0472">Membrane</keyword>
<comment type="caution">
    <text evidence="3">The sequence shown here is derived from an EMBL/GenBank/DDBJ whole genome shotgun (WGS) entry which is preliminary data.</text>
</comment>
<feature type="transmembrane region" description="Helical" evidence="2">
    <location>
        <begin position="398"/>
        <end position="419"/>
    </location>
</feature>
<gene>
    <name evidence="3" type="ORF">GGX14DRAFT_562786</name>
</gene>
<evidence type="ECO:0000256" key="1">
    <source>
        <dbReference type="SAM" id="MobiDB-lite"/>
    </source>
</evidence>
<feature type="region of interest" description="Disordered" evidence="1">
    <location>
        <begin position="182"/>
        <end position="238"/>
    </location>
</feature>
<keyword evidence="4" id="KW-1185">Reference proteome</keyword>
<feature type="compositionally biased region" description="Pro residues" evidence="1">
    <location>
        <begin position="220"/>
        <end position="229"/>
    </location>
</feature>
<name>A0AAD6VP42_9AGAR</name>
<dbReference type="AlphaFoldDB" id="A0AAD6VP42"/>
<protein>
    <submittedName>
        <fullName evidence="3">Uncharacterized protein</fullName>
    </submittedName>
</protein>
<accession>A0AAD6VP42</accession>
<evidence type="ECO:0000256" key="2">
    <source>
        <dbReference type="SAM" id="Phobius"/>
    </source>
</evidence>
<dbReference type="Proteomes" id="UP001219525">
    <property type="component" value="Unassembled WGS sequence"/>
</dbReference>